<dbReference type="Proteomes" id="UP001224661">
    <property type="component" value="Unassembled WGS sequence"/>
</dbReference>
<organism evidence="2 3">
    <name type="scientific">Streptomyces solicavernae</name>
    <dbReference type="NCBI Taxonomy" id="3043614"/>
    <lineage>
        <taxon>Bacteria</taxon>
        <taxon>Bacillati</taxon>
        <taxon>Actinomycetota</taxon>
        <taxon>Actinomycetes</taxon>
        <taxon>Kitasatosporales</taxon>
        <taxon>Streptomycetaceae</taxon>
        <taxon>Streptomyces</taxon>
    </lineage>
</organism>
<name>A0ABT6RMI9_9ACTN</name>
<protein>
    <recommendedName>
        <fullName evidence="4">Serine/arginine repetitive matrix protein 2</fullName>
    </recommendedName>
</protein>
<keyword evidence="3" id="KW-1185">Reference proteome</keyword>
<accession>A0ABT6RMI9</accession>
<dbReference type="EMBL" id="JASCIR010000003">
    <property type="protein sequence ID" value="MDI3385647.1"/>
    <property type="molecule type" value="Genomic_DNA"/>
</dbReference>
<comment type="caution">
    <text evidence="2">The sequence shown here is derived from an EMBL/GenBank/DDBJ whole genome shotgun (WGS) entry which is preliminary data.</text>
</comment>
<feature type="compositionally biased region" description="Gly residues" evidence="1">
    <location>
        <begin position="1"/>
        <end position="10"/>
    </location>
</feature>
<evidence type="ECO:0000313" key="3">
    <source>
        <dbReference type="Proteomes" id="UP001224661"/>
    </source>
</evidence>
<evidence type="ECO:0000256" key="1">
    <source>
        <dbReference type="SAM" id="MobiDB-lite"/>
    </source>
</evidence>
<evidence type="ECO:0000313" key="2">
    <source>
        <dbReference type="EMBL" id="MDI3385647.1"/>
    </source>
</evidence>
<feature type="compositionally biased region" description="Low complexity" evidence="1">
    <location>
        <begin position="109"/>
        <end position="131"/>
    </location>
</feature>
<evidence type="ECO:0008006" key="4">
    <source>
        <dbReference type="Google" id="ProtNLM"/>
    </source>
</evidence>
<reference evidence="2 3" key="1">
    <citation type="submission" date="2023-05" db="EMBL/GenBank/DDBJ databases">
        <title>Draft genome sequence of Streptomyces sp. B-S-A8 isolated from a cave soil in Thailand.</title>
        <authorList>
            <person name="Chamroensaksri N."/>
            <person name="Muangham S."/>
        </authorList>
    </citation>
    <scope>NUCLEOTIDE SEQUENCE [LARGE SCALE GENOMIC DNA]</scope>
    <source>
        <strain evidence="2 3">B-S-A8</strain>
    </source>
</reference>
<feature type="region of interest" description="Disordered" evidence="1">
    <location>
        <begin position="1"/>
        <end position="66"/>
    </location>
</feature>
<feature type="region of interest" description="Disordered" evidence="1">
    <location>
        <begin position="97"/>
        <end position="146"/>
    </location>
</feature>
<sequence>MAGQGQGQGGVRWNPETQRWDTGGPEPAPYTPPPPPRPEHAPGAGEQGSWAPQYPEPERGPGAESVPWFRRGAVVGSAAAVVLAAGLGSYLLWGGGAEPAPDARPSPPASAASTPPAAQEPTAAEPTAEPGPSEPASPSPTAPPGYRLAEEDEFTLAVPEGWERRTEEGKNGVTLYYYEAPAGPGRIQVFKVTEPGATPLSTVRLAEKDLKRLPGYERNALGPVEHPYGEAAELDYSYASEEWSMDLRTLDRIVPAAPDDPTLWAVLSTGPADAWPSQRQALEDALGSFAATLP</sequence>
<feature type="compositionally biased region" description="Pro residues" evidence="1">
    <location>
        <begin position="26"/>
        <end position="36"/>
    </location>
</feature>
<feature type="compositionally biased region" description="Pro residues" evidence="1">
    <location>
        <begin position="132"/>
        <end position="143"/>
    </location>
</feature>
<proteinExistence type="predicted"/>
<gene>
    <name evidence="2" type="ORF">QIS99_05360</name>
</gene>
<dbReference type="RefSeq" id="WP_282510988.1">
    <property type="nucleotide sequence ID" value="NZ_JASCIR010000003.1"/>
</dbReference>